<evidence type="ECO:0000256" key="1">
    <source>
        <dbReference type="SAM" id="Phobius"/>
    </source>
</evidence>
<name>A0A6A6XFI8_9PLEO</name>
<evidence type="ECO:0000313" key="2">
    <source>
        <dbReference type="EMBL" id="KAF2794665.1"/>
    </source>
</evidence>
<gene>
    <name evidence="2" type="ORF">K505DRAFT_360871</name>
</gene>
<sequence length="108" mass="12302">MSLVQTFLSQLEAAILHVAVVMSHFEVEILHITPSLRFFTVGVEPDRLSKEAFLFLVAPFHAFVSIPLAEFVGGRYEPQPRSHGLFQCVGWYLLLLVTFWVVILINRC</sequence>
<proteinExistence type="predicted"/>
<organism evidence="2 3">
    <name type="scientific">Melanomma pulvis-pyrius CBS 109.77</name>
    <dbReference type="NCBI Taxonomy" id="1314802"/>
    <lineage>
        <taxon>Eukaryota</taxon>
        <taxon>Fungi</taxon>
        <taxon>Dikarya</taxon>
        <taxon>Ascomycota</taxon>
        <taxon>Pezizomycotina</taxon>
        <taxon>Dothideomycetes</taxon>
        <taxon>Pleosporomycetidae</taxon>
        <taxon>Pleosporales</taxon>
        <taxon>Melanommataceae</taxon>
        <taxon>Melanomma</taxon>
    </lineage>
</organism>
<keyword evidence="3" id="KW-1185">Reference proteome</keyword>
<dbReference type="AlphaFoldDB" id="A0A6A6XFI8"/>
<dbReference type="EMBL" id="MU001883">
    <property type="protein sequence ID" value="KAF2794665.1"/>
    <property type="molecule type" value="Genomic_DNA"/>
</dbReference>
<accession>A0A6A6XFI8</accession>
<protein>
    <submittedName>
        <fullName evidence="2">Uncharacterized protein</fullName>
    </submittedName>
</protein>
<keyword evidence="1" id="KW-0812">Transmembrane</keyword>
<feature type="transmembrane region" description="Helical" evidence="1">
    <location>
        <begin position="84"/>
        <end position="105"/>
    </location>
</feature>
<feature type="transmembrane region" description="Helical" evidence="1">
    <location>
        <begin position="52"/>
        <end position="72"/>
    </location>
</feature>
<dbReference type="Proteomes" id="UP000799757">
    <property type="component" value="Unassembled WGS sequence"/>
</dbReference>
<dbReference type="OrthoDB" id="3793484at2759"/>
<keyword evidence="1" id="KW-1133">Transmembrane helix</keyword>
<evidence type="ECO:0000313" key="3">
    <source>
        <dbReference type="Proteomes" id="UP000799757"/>
    </source>
</evidence>
<keyword evidence="1" id="KW-0472">Membrane</keyword>
<reference evidence="2" key="1">
    <citation type="journal article" date="2020" name="Stud. Mycol.">
        <title>101 Dothideomycetes genomes: a test case for predicting lifestyles and emergence of pathogens.</title>
        <authorList>
            <person name="Haridas S."/>
            <person name="Albert R."/>
            <person name="Binder M."/>
            <person name="Bloem J."/>
            <person name="Labutti K."/>
            <person name="Salamov A."/>
            <person name="Andreopoulos B."/>
            <person name="Baker S."/>
            <person name="Barry K."/>
            <person name="Bills G."/>
            <person name="Bluhm B."/>
            <person name="Cannon C."/>
            <person name="Castanera R."/>
            <person name="Culley D."/>
            <person name="Daum C."/>
            <person name="Ezra D."/>
            <person name="Gonzalez J."/>
            <person name="Henrissat B."/>
            <person name="Kuo A."/>
            <person name="Liang C."/>
            <person name="Lipzen A."/>
            <person name="Lutzoni F."/>
            <person name="Magnuson J."/>
            <person name="Mondo S."/>
            <person name="Nolan M."/>
            <person name="Ohm R."/>
            <person name="Pangilinan J."/>
            <person name="Park H.-J."/>
            <person name="Ramirez L."/>
            <person name="Alfaro M."/>
            <person name="Sun H."/>
            <person name="Tritt A."/>
            <person name="Yoshinaga Y."/>
            <person name="Zwiers L.-H."/>
            <person name="Turgeon B."/>
            <person name="Goodwin S."/>
            <person name="Spatafora J."/>
            <person name="Crous P."/>
            <person name="Grigoriev I."/>
        </authorList>
    </citation>
    <scope>NUCLEOTIDE SEQUENCE</scope>
    <source>
        <strain evidence="2">CBS 109.77</strain>
    </source>
</reference>